<dbReference type="EMBL" id="MU155739">
    <property type="protein sequence ID" value="KAF9471187.1"/>
    <property type="molecule type" value="Genomic_DNA"/>
</dbReference>
<accession>A0A9P6CLZ5</accession>
<name>A0A9P6CLZ5_9AGAR</name>
<reference evidence="2" key="1">
    <citation type="submission" date="2020-11" db="EMBL/GenBank/DDBJ databases">
        <authorList>
            <consortium name="DOE Joint Genome Institute"/>
            <person name="Ahrendt S."/>
            <person name="Riley R."/>
            <person name="Andreopoulos W."/>
            <person name="Labutti K."/>
            <person name="Pangilinan J."/>
            <person name="Ruiz-Duenas F.J."/>
            <person name="Barrasa J.M."/>
            <person name="Sanchez-Garcia M."/>
            <person name="Camarero S."/>
            <person name="Miyauchi S."/>
            <person name="Serrano A."/>
            <person name="Linde D."/>
            <person name="Babiker R."/>
            <person name="Drula E."/>
            <person name="Ayuso-Fernandez I."/>
            <person name="Pacheco R."/>
            <person name="Padilla G."/>
            <person name="Ferreira P."/>
            <person name="Barriuso J."/>
            <person name="Kellner H."/>
            <person name="Castanera R."/>
            <person name="Alfaro M."/>
            <person name="Ramirez L."/>
            <person name="Pisabarro A.G."/>
            <person name="Kuo A."/>
            <person name="Tritt A."/>
            <person name="Lipzen A."/>
            <person name="He G."/>
            <person name="Yan M."/>
            <person name="Ng V."/>
            <person name="Cullen D."/>
            <person name="Martin F."/>
            <person name="Rosso M.-N."/>
            <person name="Henrissat B."/>
            <person name="Hibbett D."/>
            <person name="Martinez A.T."/>
            <person name="Grigoriev I.V."/>
        </authorList>
    </citation>
    <scope>NUCLEOTIDE SEQUENCE</scope>
    <source>
        <strain evidence="2">CIRM-BRFM 674</strain>
    </source>
</reference>
<evidence type="ECO:0000313" key="3">
    <source>
        <dbReference type="Proteomes" id="UP000807469"/>
    </source>
</evidence>
<proteinExistence type="predicted"/>
<dbReference type="AlphaFoldDB" id="A0A9P6CLZ5"/>
<organism evidence="2 3">
    <name type="scientific">Pholiota conissans</name>
    <dbReference type="NCBI Taxonomy" id="109636"/>
    <lineage>
        <taxon>Eukaryota</taxon>
        <taxon>Fungi</taxon>
        <taxon>Dikarya</taxon>
        <taxon>Basidiomycota</taxon>
        <taxon>Agaricomycotina</taxon>
        <taxon>Agaricomycetes</taxon>
        <taxon>Agaricomycetidae</taxon>
        <taxon>Agaricales</taxon>
        <taxon>Agaricineae</taxon>
        <taxon>Strophariaceae</taxon>
        <taxon>Pholiota</taxon>
    </lineage>
</organism>
<sequence>MRIQEIKQKNQTDARETDASTRARSKASAKGKQMEAESEKIHTDPEGIVTYDENLVVEEYLVSHPVASPLSLVSRVTRGYWAVRARDKAVHFLKMLGVWMWRAWKLKVESCKNWLLKMCQMYRRSYVGATLVL</sequence>
<gene>
    <name evidence="2" type="ORF">BDN70DRAFT_599054</name>
</gene>
<feature type="region of interest" description="Disordered" evidence="1">
    <location>
        <begin position="1"/>
        <end position="41"/>
    </location>
</feature>
<feature type="compositionally biased region" description="Basic and acidic residues" evidence="1">
    <location>
        <begin position="1"/>
        <end position="21"/>
    </location>
</feature>
<evidence type="ECO:0000313" key="2">
    <source>
        <dbReference type="EMBL" id="KAF9471187.1"/>
    </source>
</evidence>
<evidence type="ECO:0000256" key="1">
    <source>
        <dbReference type="SAM" id="MobiDB-lite"/>
    </source>
</evidence>
<keyword evidence="3" id="KW-1185">Reference proteome</keyword>
<protein>
    <submittedName>
        <fullName evidence="2">Uncharacterized protein</fullName>
    </submittedName>
</protein>
<dbReference type="OrthoDB" id="2758239at2759"/>
<comment type="caution">
    <text evidence="2">The sequence shown here is derived from an EMBL/GenBank/DDBJ whole genome shotgun (WGS) entry which is preliminary data.</text>
</comment>
<feature type="compositionally biased region" description="Basic and acidic residues" evidence="1">
    <location>
        <begin position="32"/>
        <end position="41"/>
    </location>
</feature>
<dbReference type="Proteomes" id="UP000807469">
    <property type="component" value="Unassembled WGS sequence"/>
</dbReference>